<evidence type="ECO:0000313" key="3">
    <source>
        <dbReference type="Proteomes" id="UP000236370"/>
    </source>
</evidence>
<protein>
    <submittedName>
        <fullName evidence="2">B2M isoform 7</fullName>
    </submittedName>
</protein>
<evidence type="ECO:0000256" key="1">
    <source>
        <dbReference type="SAM" id="SignalP"/>
    </source>
</evidence>
<organism evidence="2 3">
    <name type="scientific">Pan troglodytes</name>
    <name type="common">Chimpanzee</name>
    <dbReference type="NCBI Taxonomy" id="9598"/>
    <lineage>
        <taxon>Eukaryota</taxon>
        <taxon>Metazoa</taxon>
        <taxon>Chordata</taxon>
        <taxon>Craniata</taxon>
        <taxon>Vertebrata</taxon>
        <taxon>Euteleostomi</taxon>
        <taxon>Mammalia</taxon>
        <taxon>Eutheria</taxon>
        <taxon>Euarchontoglires</taxon>
        <taxon>Primates</taxon>
        <taxon>Haplorrhini</taxon>
        <taxon>Catarrhini</taxon>
        <taxon>Hominidae</taxon>
        <taxon>Pan</taxon>
    </lineage>
</organism>
<dbReference type="AlphaFoldDB" id="A0A2J8NTQ2"/>
<evidence type="ECO:0000313" key="2">
    <source>
        <dbReference type="EMBL" id="PNI75126.1"/>
    </source>
</evidence>
<keyword evidence="1" id="KW-0732">Signal</keyword>
<sequence>MSRSVALAVLALLSLSGLERELKKWSIQTCLSARTGLSISCTTLNSPPLKKMSMPAV</sequence>
<reference evidence="2 3" key="1">
    <citation type="submission" date="2017-12" db="EMBL/GenBank/DDBJ databases">
        <title>High-resolution comparative analysis of great ape genomes.</title>
        <authorList>
            <person name="Pollen A."/>
            <person name="Hastie A."/>
            <person name="Hormozdiari F."/>
            <person name="Dougherty M."/>
            <person name="Liu R."/>
            <person name="Chaisson M."/>
            <person name="Hoppe E."/>
            <person name="Hill C."/>
            <person name="Pang A."/>
            <person name="Hillier L."/>
            <person name="Baker C."/>
            <person name="Armstrong J."/>
            <person name="Shendure J."/>
            <person name="Paten B."/>
            <person name="Wilson R."/>
            <person name="Chao H."/>
            <person name="Schneider V."/>
            <person name="Ventura M."/>
            <person name="Kronenberg Z."/>
            <person name="Murali S."/>
            <person name="Gordon D."/>
            <person name="Cantsilieris S."/>
            <person name="Munson K."/>
            <person name="Nelson B."/>
            <person name="Raja A."/>
            <person name="Underwood J."/>
            <person name="Diekhans M."/>
            <person name="Fiddes I."/>
            <person name="Haussler D."/>
            <person name="Eichler E."/>
        </authorList>
    </citation>
    <scope>NUCLEOTIDE SEQUENCE [LARGE SCALE GENOMIC DNA]</scope>
    <source>
        <strain evidence="2">Yerkes chimp pedigree #C0471</strain>
    </source>
</reference>
<comment type="caution">
    <text evidence="2">The sequence shown here is derived from an EMBL/GenBank/DDBJ whole genome shotgun (WGS) entry which is preliminary data.</text>
</comment>
<gene>
    <name evidence="2" type="ORF">CK820_G0008732</name>
</gene>
<feature type="signal peptide" evidence="1">
    <location>
        <begin position="1"/>
        <end position="20"/>
    </location>
</feature>
<dbReference type="Proteomes" id="UP000236370">
    <property type="component" value="Unassembled WGS sequence"/>
</dbReference>
<feature type="chain" id="PRO_5014441120" evidence="1">
    <location>
        <begin position="21"/>
        <end position="57"/>
    </location>
</feature>
<accession>A0A2J8NTQ2</accession>
<dbReference type="EMBL" id="NBAG03000224">
    <property type="protein sequence ID" value="PNI75126.1"/>
    <property type="molecule type" value="Genomic_DNA"/>
</dbReference>
<name>A0A2J8NTQ2_PANTR</name>
<proteinExistence type="predicted"/>